<sequence length="130" mass="14677">MALNMKKLILLAGIALSGCTLNQELGALSMATDSMEDREKTRFVAVHYGVLLKCDPDYEHLPDLATRFKELSEVAPQTAWALKSVTGDLPPAKSNPFIDCDKAKKNVEHWIDTKEYYYHGQGQWVVYKDE</sequence>
<feature type="chain" id="PRO_5001857921" evidence="1">
    <location>
        <begin position="23"/>
        <end position="130"/>
    </location>
</feature>
<reference evidence="3" key="1">
    <citation type="submission" date="2014-09" db="EMBL/GenBank/DDBJ databases">
        <authorList>
            <person name="Hjerde E."/>
        </authorList>
    </citation>
    <scope>NUCLEOTIDE SEQUENCE [LARGE SCALE GENOMIC DNA]</scope>
    <source>
        <strain evidence="3">06/09/139</strain>
    </source>
</reference>
<dbReference type="PROSITE" id="PS51257">
    <property type="entry name" value="PROKAR_LIPOPROTEIN"/>
    <property type="match status" value="1"/>
</dbReference>
<dbReference type="Proteomes" id="UP000032427">
    <property type="component" value="Chromosome 1"/>
</dbReference>
<proteinExistence type="predicted"/>
<evidence type="ECO:0000256" key="1">
    <source>
        <dbReference type="SAM" id="SignalP"/>
    </source>
</evidence>
<dbReference type="KEGG" id="awd:AWOD_I_1286"/>
<evidence type="ECO:0000313" key="2">
    <source>
        <dbReference type="EMBL" id="CED71368.1"/>
    </source>
</evidence>
<evidence type="ECO:0000313" key="3">
    <source>
        <dbReference type="Proteomes" id="UP000032427"/>
    </source>
</evidence>
<dbReference type="EMBL" id="LN554846">
    <property type="protein sequence ID" value="CED71368.1"/>
    <property type="molecule type" value="Genomic_DNA"/>
</dbReference>
<name>A0A090IPW0_9GAMM</name>
<dbReference type="PATRIC" id="fig|80852.17.peg.1320"/>
<keyword evidence="1" id="KW-0732">Signal</keyword>
<feature type="signal peptide" evidence="1">
    <location>
        <begin position="1"/>
        <end position="22"/>
    </location>
</feature>
<protein>
    <submittedName>
        <fullName evidence="2">Putative phage lipoprotein</fullName>
    </submittedName>
</protein>
<organism evidence="2 3">
    <name type="scientific">Aliivibrio wodanis</name>
    <dbReference type="NCBI Taxonomy" id="80852"/>
    <lineage>
        <taxon>Bacteria</taxon>
        <taxon>Pseudomonadati</taxon>
        <taxon>Pseudomonadota</taxon>
        <taxon>Gammaproteobacteria</taxon>
        <taxon>Vibrionales</taxon>
        <taxon>Vibrionaceae</taxon>
        <taxon>Aliivibrio</taxon>
    </lineage>
</organism>
<dbReference type="HOGENOM" id="CLU_1969028_0_0_6"/>
<accession>A0A090IPW0</accession>
<keyword evidence="3" id="KW-1185">Reference proteome</keyword>
<gene>
    <name evidence="2" type="ORF">AWOD_I_1286</name>
</gene>
<keyword evidence="2" id="KW-0449">Lipoprotein</keyword>
<dbReference type="AlphaFoldDB" id="A0A090IPW0"/>